<evidence type="ECO:0000256" key="1">
    <source>
        <dbReference type="ARBA" id="ARBA00007664"/>
    </source>
</evidence>
<dbReference type="InterPro" id="IPR004236">
    <property type="entry name" value="Pept_S1_alpha_lytic"/>
</dbReference>
<evidence type="ECO:0000259" key="9">
    <source>
        <dbReference type="Pfam" id="PF02983"/>
    </source>
</evidence>
<protein>
    <submittedName>
        <fullName evidence="10">S1 family peptidase</fullName>
    </submittedName>
</protein>
<dbReference type="EMBL" id="JBHMBS010000008">
    <property type="protein sequence ID" value="MFB9677472.1"/>
    <property type="molecule type" value="Genomic_DNA"/>
</dbReference>
<comment type="similarity">
    <text evidence="1">Belongs to the peptidase S1 family.</text>
</comment>
<dbReference type="SUPFAM" id="SSF50494">
    <property type="entry name" value="Trypsin-like serine proteases"/>
    <property type="match status" value="1"/>
</dbReference>
<gene>
    <name evidence="10" type="ORF">ACFFRH_18480</name>
</gene>
<dbReference type="Gene3D" id="2.40.10.10">
    <property type="entry name" value="Trypsin-like serine proteases"/>
    <property type="match status" value="2"/>
</dbReference>
<evidence type="ECO:0000256" key="5">
    <source>
        <dbReference type="ARBA" id="ARBA00022825"/>
    </source>
</evidence>
<keyword evidence="2" id="KW-0645">Protease</keyword>
<evidence type="ECO:0000313" key="10">
    <source>
        <dbReference type="EMBL" id="MFB9677472.1"/>
    </source>
</evidence>
<evidence type="ECO:0000256" key="6">
    <source>
        <dbReference type="ARBA" id="ARBA00023145"/>
    </source>
</evidence>
<proteinExistence type="inferred from homology"/>
<evidence type="ECO:0000256" key="8">
    <source>
        <dbReference type="SAM" id="SignalP"/>
    </source>
</evidence>
<organism evidence="10 11">
    <name type="scientific">Streptosporangium vulgare</name>
    <dbReference type="NCBI Taxonomy" id="46190"/>
    <lineage>
        <taxon>Bacteria</taxon>
        <taxon>Bacillati</taxon>
        <taxon>Actinomycetota</taxon>
        <taxon>Actinomycetes</taxon>
        <taxon>Streptosporangiales</taxon>
        <taxon>Streptosporangiaceae</taxon>
        <taxon>Streptosporangium</taxon>
    </lineage>
</organism>
<dbReference type="Gene3D" id="3.30.300.50">
    <property type="match status" value="1"/>
</dbReference>
<dbReference type="Pfam" id="PF02983">
    <property type="entry name" value="Pro_Al_protease"/>
    <property type="match status" value="1"/>
</dbReference>
<keyword evidence="3 8" id="KW-0732">Signal</keyword>
<sequence>MPRKHAAITGCVLAITALTATAVPAAAHPLTTGVATTAVTLKPPPGMIAALQRDLHLTQEQAQARLLNETRLAPVAAQLRTKLGARFGGAWFAGTVAQTLVVTTTDSADLPQIIAAGARGEVVDLSLQDLHAALAVTNASLSRNDGSVRFIDVKSNQVVVLTKEPLAAEDKIEASGVSAGAVRAVQSHETPQLLGDVVNGEDLAGGDAYYIGVRSRCSVGFSVTKGVKEGFVSAGHCGTAGDTTSGFNRAPQGVFQASTFPNNDFSWVEVNSNWTPQPWVGNGAGEVVKVSGSRAAIVGASVCRSGSTTGWHCGTVQQLHTSVAYNQGNVFELTRTNVCAEPGDSGGSFISIDQAQGVTSGGSGDCNSGGVTYFQPIDPILTTYGLTLKTTATPPGRGAQTCTDYPLTVEGALAEDGSGYQPRNRGYHSTVGGVHSGCLNANDSADFDLYLQKWNNRNWVTVATSEGPTPNERITYTGTPGYYRYRVVASAGSGAYTLGYRVP</sequence>
<keyword evidence="6" id="KW-0865">Zymogen</keyword>
<dbReference type="Gene3D" id="2.60.120.380">
    <property type="match status" value="1"/>
</dbReference>
<evidence type="ECO:0000256" key="3">
    <source>
        <dbReference type="ARBA" id="ARBA00022729"/>
    </source>
</evidence>
<evidence type="ECO:0000256" key="4">
    <source>
        <dbReference type="ARBA" id="ARBA00022801"/>
    </source>
</evidence>
<feature type="signal peptide" evidence="8">
    <location>
        <begin position="1"/>
        <end position="22"/>
    </location>
</feature>
<keyword evidence="4" id="KW-0378">Hydrolase</keyword>
<dbReference type="InterPro" id="IPR009003">
    <property type="entry name" value="Peptidase_S1_PA"/>
</dbReference>
<keyword evidence="7" id="KW-1015">Disulfide bond</keyword>
<dbReference type="Proteomes" id="UP001589610">
    <property type="component" value="Unassembled WGS sequence"/>
</dbReference>
<evidence type="ECO:0000256" key="7">
    <source>
        <dbReference type="ARBA" id="ARBA00023157"/>
    </source>
</evidence>
<comment type="caution">
    <text evidence="10">The sequence shown here is derived from an EMBL/GenBank/DDBJ whole genome shotgun (WGS) entry which is preliminary data.</text>
</comment>
<keyword evidence="11" id="KW-1185">Reference proteome</keyword>
<name>A0ABV5TEJ9_9ACTN</name>
<keyword evidence="5" id="KW-0720">Serine protease</keyword>
<dbReference type="PRINTS" id="PR00861">
    <property type="entry name" value="ALYTICPTASE"/>
</dbReference>
<feature type="chain" id="PRO_5046201237" evidence="8">
    <location>
        <begin position="23"/>
        <end position="503"/>
    </location>
</feature>
<evidence type="ECO:0000256" key="2">
    <source>
        <dbReference type="ARBA" id="ARBA00022670"/>
    </source>
</evidence>
<reference evidence="10 11" key="1">
    <citation type="submission" date="2024-09" db="EMBL/GenBank/DDBJ databases">
        <authorList>
            <person name="Sun Q."/>
            <person name="Mori K."/>
        </authorList>
    </citation>
    <scope>NUCLEOTIDE SEQUENCE [LARGE SCALE GENOMIC DNA]</scope>
    <source>
        <strain evidence="10 11">JCM 3028</strain>
    </source>
</reference>
<dbReference type="InterPro" id="IPR035070">
    <property type="entry name" value="Streptogrisin_prodomain"/>
</dbReference>
<accession>A0ABV5TEJ9</accession>
<dbReference type="InterPro" id="IPR001316">
    <property type="entry name" value="Pept_S1A_streptogrisin"/>
</dbReference>
<dbReference type="RefSeq" id="WP_386158049.1">
    <property type="nucleotide sequence ID" value="NZ_JBHMBS010000008.1"/>
</dbReference>
<feature type="domain" description="Peptidase S1A alpha-lytic prodomain" evidence="9">
    <location>
        <begin position="127"/>
        <end position="178"/>
    </location>
</feature>
<evidence type="ECO:0000313" key="11">
    <source>
        <dbReference type="Proteomes" id="UP001589610"/>
    </source>
</evidence>
<dbReference type="InterPro" id="IPR043504">
    <property type="entry name" value="Peptidase_S1_PA_chymotrypsin"/>
</dbReference>
<dbReference type="CDD" id="cd21112">
    <property type="entry name" value="alphaLP-like"/>
    <property type="match status" value="1"/>
</dbReference>